<keyword evidence="3" id="KW-1185">Reference proteome</keyword>
<dbReference type="OrthoDB" id="1437682at2"/>
<sequence length="172" mass="19118">MISKSILPVIIVSIVMSLLLAISKKKPRKDESGNLILQLPKLYPIIGVFVITGGVALLIFAFFFAKENDQILAIISSIVSFIVGLLLFAKGYISYIKITDLAIIEKTLFGKQKEIRWTEIQDLSFGKQSLEMKIISADKNIKAHMHLVGFDELVSTLEKKTGKTRAQIGIPQ</sequence>
<gene>
    <name evidence="2" type="ORF">F7018_03500</name>
</gene>
<feature type="transmembrane region" description="Helical" evidence="1">
    <location>
        <begin position="42"/>
        <end position="65"/>
    </location>
</feature>
<keyword evidence="1" id="KW-0812">Transmembrane</keyword>
<feature type="transmembrane region" description="Helical" evidence="1">
    <location>
        <begin position="6"/>
        <end position="22"/>
    </location>
</feature>
<keyword evidence="1" id="KW-1133">Transmembrane helix</keyword>
<feature type="transmembrane region" description="Helical" evidence="1">
    <location>
        <begin position="71"/>
        <end position="89"/>
    </location>
</feature>
<reference evidence="2 3" key="1">
    <citation type="submission" date="2019-09" db="EMBL/GenBank/DDBJ databases">
        <authorList>
            <person name="Cao W.R."/>
        </authorList>
    </citation>
    <scope>NUCLEOTIDE SEQUENCE [LARGE SCALE GENOMIC DNA]</scope>
    <source>
        <strain evidence="3">a4</strain>
    </source>
</reference>
<protein>
    <submittedName>
        <fullName evidence="2">Uncharacterized protein</fullName>
    </submittedName>
</protein>
<dbReference type="EMBL" id="WAAU01000008">
    <property type="protein sequence ID" value="KAB1159390.1"/>
    <property type="molecule type" value="Genomic_DNA"/>
</dbReference>
<evidence type="ECO:0000256" key="1">
    <source>
        <dbReference type="SAM" id="Phobius"/>
    </source>
</evidence>
<accession>A0A7J5AP77</accession>
<proteinExistence type="predicted"/>
<organism evidence="2 3">
    <name type="scientific">Tenacibaculum aiptasiae</name>
    <dbReference type="NCBI Taxonomy" id="426481"/>
    <lineage>
        <taxon>Bacteria</taxon>
        <taxon>Pseudomonadati</taxon>
        <taxon>Bacteroidota</taxon>
        <taxon>Flavobacteriia</taxon>
        <taxon>Flavobacteriales</taxon>
        <taxon>Flavobacteriaceae</taxon>
        <taxon>Tenacibaculum</taxon>
    </lineage>
</organism>
<comment type="caution">
    <text evidence="2">The sequence shown here is derived from an EMBL/GenBank/DDBJ whole genome shotgun (WGS) entry which is preliminary data.</text>
</comment>
<name>A0A7J5AP77_9FLAO</name>
<dbReference type="AlphaFoldDB" id="A0A7J5AP77"/>
<dbReference type="Proteomes" id="UP000467305">
    <property type="component" value="Unassembled WGS sequence"/>
</dbReference>
<evidence type="ECO:0000313" key="3">
    <source>
        <dbReference type="Proteomes" id="UP000467305"/>
    </source>
</evidence>
<dbReference type="RefSeq" id="WP_150898609.1">
    <property type="nucleotide sequence ID" value="NZ_WAAU01000008.1"/>
</dbReference>
<keyword evidence="1" id="KW-0472">Membrane</keyword>
<evidence type="ECO:0000313" key="2">
    <source>
        <dbReference type="EMBL" id="KAB1159390.1"/>
    </source>
</evidence>